<evidence type="ECO:0000313" key="21">
    <source>
        <dbReference type="Proteomes" id="UP001066276"/>
    </source>
</evidence>
<dbReference type="GO" id="GO:0007399">
    <property type="term" value="P:nervous system development"/>
    <property type="evidence" value="ECO:0007669"/>
    <property type="project" value="UniProtKB-KW"/>
</dbReference>
<evidence type="ECO:0000256" key="10">
    <source>
        <dbReference type="ARBA" id="ARBA00022946"/>
    </source>
</evidence>
<dbReference type="Pfam" id="PF08240">
    <property type="entry name" value="ADH_N"/>
    <property type="match status" value="1"/>
</dbReference>
<dbReference type="GO" id="GO:0006744">
    <property type="term" value="P:ubiquinone biosynthetic process"/>
    <property type="evidence" value="ECO:0007669"/>
    <property type="project" value="UniProtKB-KW"/>
</dbReference>
<dbReference type="InterPro" id="IPR036291">
    <property type="entry name" value="NAD(P)-bd_dom_sf"/>
</dbReference>
<comment type="catalytic activity">
    <reaction evidence="17">
        <text>a 3-demethylubiquinone + NADPH + 2 H(+) = a 3-demethylubiquinol + NADP(+)</text>
        <dbReference type="Rhea" id="RHEA:83239"/>
        <dbReference type="Rhea" id="RHEA-COMP:10914"/>
        <dbReference type="Rhea" id="RHEA-COMP:19654"/>
        <dbReference type="ChEBI" id="CHEBI:15378"/>
        <dbReference type="ChEBI" id="CHEBI:57783"/>
        <dbReference type="ChEBI" id="CHEBI:58349"/>
        <dbReference type="ChEBI" id="CHEBI:84422"/>
        <dbReference type="ChEBI" id="CHEBI:231825"/>
    </reaction>
</comment>
<reference evidence="20" key="1">
    <citation type="journal article" date="2022" name="bioRxiv">
        <title>Sequencing and chromosome-scale assembly of the giantPleurodeles waltlgenome.</title>
        <authorList>
            <person name="Brown T."/>
            <person name="Elewa A."/>
            <person name="Iarovenko S."/>
            <person name="Subramanian E."/>
            <person name="Araus A.J."/>
            <person name="Petzold A."/>
            <person name="Susuki M."/>
            <person name="Suzuki K.-i.T."/>
            <person name="Hayashi T."/>
            <person name="Toyoda A."/>
            <person name="Oliveira C."/>
            <person name="Osipova E."/>
            <person name="Leigh N.D."/>
            <person name="Simon A."/>
            <person name="Yun M.H."/>
        </authorList>
    </citation>
    <scope>NUCLEOTIDE SEQUENCE</scope>
    <source>
        <strain evidence="20">20211129_DDA</strain>
        <tissue evidence="20">Liver</tissue>
    </source>
</reference>
<keyword evidence="10" id="KW-0809">Transit peptide</keyword>
<dbReference type="InterPro" id="IPR050700">
    <property type="entry name" value="YIM1/Zinc_Alcohol_DH_Fams"/>
</dbReference>
<evidence type="ECO:0000259" key="19">
    <source>
        <dbReference type="SMART" id="SM00829"/>
    </source>
</evidence>
<evidence type="ECO:0000256" key="13">
    <source>
        <dbReference type="ARBA" id="ARBA00023136"/>
    </source>
</evidence>
<evidence type="ECO:0000256" key="12">
    <source>
        <dbReference type="ARBA" id="ARBA00023128"/>
    </source>
</evidence>
<dbReference type="GO" id="GO:0016491">
    <property type="term" value="F:oxidoreductase activity"/>
    <property type="evidence" value="ECO:0007669"/>
    <property type="project" value="UniProtKB-KW"/>
</dbReference>
<dbReference type="PANTHER" id="PTHR11695:SF294">
    <property type="entry name" value="RETICULON-4-INTERACTING PROTEIN 1, MITOCHONDRIAL"/>
    <property type="match status" value="1"/>
</dbReference>
<comment type="caution">
    <text evidence="20">The sequence shown here is derived from an EMBL/GenBank/DDBJ whole genome shotgun (WGS) entry which is preliminary data.</text>
</comment>
<gene>
    <name evidence="20" type="ORF">NDU88_004781</name>
</gene>
<evidence type="ECO:0000256" key="5">
    <source>
        <dbReference type="ARBA" id="ARBA00022688"/>
    </source>
</evidence>
<protein>
    <recommendedName>
        <fullName evidence="18">NAD(P)H oxidoreductase RTN4IP1, mitochondrial</fullName>
    </recommendedName>
</protein>
<dbReference type="Pfam" id="PF13602">
    <property type="entry name" value="ADH_zinc_N_2"/>
    <property type="match status" value="1"/>
</dbReference>
<dbReference type="InterPro" id="IPR011032">
    <property type="entry name" value="GroES-like_sf"/>
</dbReference>
<keyword evidence="6" id="KW-0547">Nucleotide-binding</keyword>
<keyword evidence="21" id="KW-1185">Reference proteome</keyword>
<keyword evidence="7" id="KW-1000">Mitochondrion outer membrane</keyword>
<name>A0AAV7RJP5_PLEWA</name>
<dbReference type="PROSITE" id="PS01162">
    <property type="entry name" value="QOR_ZETA_CRYSTAL"/>
    <property type="match status" value="1"/>
</dbReference>
<evidence type="ECO:0000256" key="6">
    <source>
        <dbReference type="ARBA" id="ARBA00022741"/>
    </source>
</evidence>
<evidence type="ECO:0000256" key="9">
    <source>
        <dbReference type="ARBA" id="ARBA00022902"/>
    </source>
</evidence>
<dbReference type="FunFam" id="3.40.50.720:FF:000147">
    <property type="entry name" value="Reticulon-4-interacting protein 1 homolog, mitochondrial"/>
    <property type="match status" value="1"/>
</dbReference>
<dbReference type="SUPFAM" id="SSF50129">
    <property type="entry name" value="GroES-like"/>
    <property type="match status" value="1"/>
</dbReference>
<evidence type="ECO:0000313" key="20">
    <source>
        <dbReference type="EMBL" id="KAJ1152002.1"/>
    </source>
</evidence>
<accession>A0AAV7RJP5</accession>
<dbReference type="FunFam" id="3.90.180.10:FF:000009">
    <property type="entry name" value="Reticulon-4-interacting protein 1, mitochondrial"/>
    <property type="match status" value="1"/>
</dbReference>
<evidence type="ECO:0000256" key="18">
    <source>
        <dbReference type="ARBA" id="ARBA00071154"/>
    </source>
</evidence>
<evidence type="ECO:0000256" key="4">
    <source>
        <dbReference type="ARBA" id="ARBA00010371"/>
    </source>
</evidence>
<evidence type="ECO:0000256" key="15">
    <source>
        <dbReference type="ARBA" id="ARBA00050566"/>
    </source>
</evidence>
<evidence type="ECO:0000256" key="2">
    <source>
        <dbReference type="ARBA" id="ARBA00004305"/>
    </source>
</evidence>
<dbReference type="Gene3D" id="3.40.50.720">
    <property type="entry name" value="NAD(P)-binding Rossmann-like Domain"/>
    <property type="match status" value="1"/>
</dbReference>
<dbReference type="CDD" id="cd08248">
    <property type="entry name" value="RTN4I1"/>
    <property type="match status" value="1"/>
</dbReference>
<dbReference type="AlphaFoldDB" id="A0AAV7RJP5"/>
<comment type="subcellular location">
    <subcellularLocation>
        <location evidence="2">Mitochondrion matrix</location>
    </subcellularLocation>
    <subcellularLocation>
        <location evidence="1">Mitochondrion outer membrane</location>
    </subcellularLocation>
</comment>
<keyword evidence="9" id="KW-0524">Neurogenesis</keyword>
<dbReference type="GO" id="GO:0005759">
    <property type="term" value="C:mitochondrial matrix"/>
    <property type="evidence" value="ECO:0007669"/>
    <property type="project" value="UniProtKB-SubCell"/>
</dbReference>
<evidence type="ECO:0000256" key="17">
    <source>
        <dbReference type="ARBA" id="ARBA00051220"/>
    </source>
</evidence>
<dbReference type="GO" id="GO:0005741">
    <property type="term" value="C:mitochondrial outer membrane"/>
    <property type="evidence" value="ECO:0007669"/>
    <property type="project" value="UniProtKB-SubCell"/>
</dbReference>
<organism evidence="20 21">
    <name type="scientific">Pleurodeles waltl</name>
    <name type="common">Iberian ribbed newt</name>
    <dbReference type="NCBI Taxonomy" id="8319"/>
    <lineage>
        <taxon>Eukaryota</taxon>
        <taxon>Metazoa</taxon>
        <taxon>Chordata</taxon>
        <taxon>Craniata</taxon>
        <taxon>Vertebrata</taxon>
        <taxon>Euteleostomi</taxon>
        <taxon>Amphibia</taxon>
        <taxon>Batrachia</taxon>
        <taxon>Caudata</taxon>
        <taxon>Salamandroidea</taxon>
        <taxon>Salamandridae</taxon>
        <taxon>Pleurodelinae</taxon>
        <taxon>Pleurodeles</taxon>
    </lineage>
</organism>
<keyword evidence="11" id="KW-0560">Oxidoreductase</keyword>
<keyword evidence="13" id="KW-0472">Membrane</keyword>
<keyword evidence="5" id="KW-0831">Ubiquinone biosynthesis</keyword>
<keyword evidence="12" id="KW-0496">Mitochondrion</keyword>
<feature type="domain" description="Enoyl reductase (ER)" evidence="19">
    <location>
        <begin position="63"/>
        <end position="404"/>
    </location>
</feature>
<dbReference type="InterPro" id="IPR013154">
    <property type="entry name" value="ADH-like_N"/>
</dbReference>
<comment type="catalytic activity">
    <reaction evidence="16">
        <text>3-demethylubiquinone-10 + NADH + 2 H(+) = 3-demethylubiquinol-10 + NAD(+)</text>
        <dbReference type="Rhea" id="RHEA:83243"/>
        <dbReference type="ChEBI" id="CHEBI:15378"/>
        <dbReference type="ChEBI" id="CHEBI:57540"/>
        <dbReference type="ChEBI" id="CHEBI:57945"/>
        <dbReference type="ChEBI" id="CHEBI:64182"/>
        <dbReference type="ChEBI" id="CHEBI:231824"/>
    </reaction>
</comment>
<keyword evidence="8" id="KW-0521">NADP</keyword>
<dbReference type="GO" id="GO:0000166">
    <property type="term" value="F:nucleotide binding"/>
    <property type="evidence" value="ECO:0007669"/>
    <property type="project" value="UniProtKB-KW"/>
</dbReference>
<dbReference type="InterPro" id="IPR037397">
    <property type="entry name" value="RTN4IP1"/>
</dbReference>
<dbReference type="SMART" id="SM00829">
    <property type="entry name" value="PKS_ER"/>
    <property type="match status" value="1"/>
</dbReference>
<evidence type="ECO:0000256" key="14">
    <source>
        <dbReference type="ARBA" id="ARBA00050485"/>
    </source>
</evidence>
<comment type="catalytic activity">
    <reaction evidence="14">
        <text>3-demethylubiquinone-10 + NADPH + 2 H(+) = 3-demethylubiquinol-10 + NADP(+)</text>
        <dbReference type="Rhea" id="RHEA:83247"/>
        <dbReference type="ChEBI" id="CHEBI:15378"/>
        <dbReference type="ChEBI" id="CHEBI:57783"/>
        <dbReference type="ChEBI" id="CHEBI:58349"/>
        <dbReference type="ChEBI" id="CHEBI:64182"/>
        <dbReference type="ChEBI" id="CHEBI:231824"/>
    </reaction>
</comment>
<dbReference type="EMBL" id="JANPWB010000009">
    <property type="protein sequence ID" value="KAJ1152002.1"/>
    <property type="molecule type" value="Genomic_DNA"/>
</dbReference>
<dbReference type="GO" id="GO:0008270">
    <property type="term" value="F:zinc ion binding"/>
    <property type="evidence" value="ECO:0007669"/>
    <property type="project" value="InterPro"/>
</dbReference>
<dbReference type="PANTHER" id="PTHR11695">
    <property type="entry name" value="ALCOHOL DEHYDROGENASE RELATED"/>
    <property type="match status" value="1"/>
</dbReference>
<dbReference type="Gene3D" id="3.90.180.10">
    <property type="entry name" value="Medium-chain alcohol dehydrogenases, catalytic domain"/>
    <property type="match status" value="1"/>
</dbReference>
<sequence>MISGFSMLVSRRSSDMLNTLKGSVRSRLFRGHKECRRIHQKQDICTSSRKNTVMPAWVIDQYGSNDVLRFNKNTMFPVIKYPNEVVVKVHAASLNPLDVNMRSGYGATSLKMTRDPLSMSDKNSEFPLVLGRDLSGVIMECGLDVGCFKPGDEVWAALPPWKQGTLSEFVLASGNEVSLKPKSLSHTEAASLPYVTLTAWAALVNTCGLNESNCRGKRILIYGASGGVGTAAIQLTKAWGAHVTAVCSQDASALVKDLGADHVIDYKLRTVEQQLKSSELFDLILDNVGGSTENWILNYLKPWSGAKYVTLVTPFLLNTDQLGIADGMLRTGMTVGSKVIKHLCKGVHYRWGFFSPSGPTLDIIAELVDAGKIRPVIDEVFPFSEVPKAFLKVQKGHARGKTVIRVVDAK</sequence>
<evidence type="ECO:0000256" key="16">
    <source>
        <dbReference type="ARBA" id="ARBA00051102"/>
    </source>
</evidence>
<evidence type="ECO:0000256" key="1">
    <source>
        <dbReference type="ARBA" id="ARBA00004294"/>
    </source>
</evidence>
<proteinExistence type="inferred from homology"/>
<comment type="pathway">
    <text evidence="3">Cofactor biosynthesis; ubiquinone biosynthesis.</text>
</comment>
<evidence type="ECO:0000256" key="3">
    <source>
        <dbReference type="ARBA" id="ARBA00004749"/>
    </source>
</evidence>
<evidence type="ECO:0000256" key="8">
    <source>
        <dbReference type="ARBA" id="ARBA00022857"/>
    </source>
</evidence>
<evidence type="ECO:0000256" key="7">
    <source>
        <dbReference type="ARBA" id="ARBA00022787"/>
    </source>
</evidence>
<dbReference type="SUPFAM" id="SSF51735">
    <property type="entry name" value="NAD(P)-binding Rossmann-fold domains"/>
    <property type="match status" value="1"/>
</dbReference>
<evidence type="ECO:0000256" key="11">
    <source>
        <dbReference type="ARBA" id="ARBA00023002"/>
    </source>
</evidence>
<dbReference type="InterPro" id="IPR020843">
    <property type="entry name" value="ER"/>
</dbReference>
<comment type="similarity">
    <text evidence="4">Belongs to the zinc-containing alcohol dehydrogenase family. Quinone oxidoreductase subfamily.</text>
</comment>
<comment type="catalytic activity">
    <reaction evidence="15">
        <text>a 3-demethylubiquinone + NADH + 2 H(+) = a 3-demethylubiquinol + NAD(+)</text>
        <dbReference type="Rhea" id="RHEA:83235"/>
        <dbReference type="Rhea" id="RHEA-COMP:10914"/>
        <dbReference type="Rhea" id="RHEA-COMP:19654"/>
        <dbReference type="ChEBI" id="CHEBI:15378"/>
        <dbReference type="ChEBI" id="CHEBI:57540"/>
        <dbReference type="ChEBI" id="CHEBI:57945"/>
        <dbReference type="ChEBI" id="CHEBI:84422"/>
        <dbReference type="ChEBI" id="CHEBI:231825"/>
    </reaction>
</comment>
<dbReference type="Proteomes" id="UP001066276">
    <property type="component" value="Chromosome 5"/>
</dbReference>
<dbReference type="InterPro" id="IPR002364">
    <property type="entry name" value="Quin_OxRdtase/zeta-crystal_CS"/>
</dbReference>